<dbReference type="RefSeq" id="WP_154574669.1">
    <property type="nucleotide sequence ID" value="NZ_JAQXGS010000130.1"/>
</dbReference>
<dbReference type="GeneID" id="303115283"/>
<keyword evidence="2" id="KW-1185">Reference proteome</keyword>
<dbReference type="AlphaFoldDB" id="A0A6L5Y626"/>
<proteinExistence type="predicted"/>
<protein>
    <submittedName>
        <fullName evidence="1">Uncharacterized protein</fullName>
    </submittedName>
</protein>
<organism evidence="1 2">
    <name type="scientific">Hornefia butyriciproducens</name>
    <dbReference type="NCBI Taxonomy" id="2652293"/>
    <lineage>
        <taxon>Bacteria</taxon>
        <taxon>Bacillati</taxon>
        <taxon>Bacillota</taxon>
        <taxon>Clostridia</taxon>
        <taxon>Peptostreptococcales</taxon>
        <taxon>Anaerovoracaceae</taxon>
        <taxon>Hornefia</taxon>
    </lineage>
</organism>
<sequence>MLNDYVSYNNDDEFKKILEDIFTDEFMQKYTNLENFEAFKYSSAVMCTWDSPRLVYSKTLLDGFVRESSQFDTWDEMVVTATDQRFGKN</sequence>
<dbReference type="Proteomes" id="UP000474676">
    <property type="component" value="Unassembled WGS sequence"/>
</dbReference>
<comment type="caution">
    <text evidence="1">The sequence shown here is derived from an EMBL/GenBank/DDBJ whole genome shotgun (WGS) entry which is preliminary data.</text>
</comment>
<evidence type="ECO:0000313" key="2">
    <source>
        <dbReference type="Proteomes" id="UP000474676"/>
    </source>
</evidence>
<gene>
    <name evidence="1" type="ORF">FYJ64_08080</name>
</gene>
<accession>A0A6L5Y626</accession>
<dbReference type="EMBL" id="VUMZ01000007">
    <property type="protein sequence ID" value="MST52264.1"/>
    <property type="molecule type" value="Genomic_DNA"/>
</dbReference>
<evidence type="ECO:0000313" key="1">
    <source>
        <dbReference type="EMBL" id="MST52264.1"/>
    </source>
</evidence>
<reference evidence="1 2" key="1">
    <citation type="submission" date="2019-08" db="EMBL/GenBank/DDBJ databases">
        <title>In-depth cultivation of the pig gut microbiome towards novel bacterial diversity and tailored functional studies.</title>
        <authorList>
            <person name="Wylensek D."/>
            <person name="Hitch T.C.A."/>
            <person name="Clavel T."/>
        </authorList>
    </citation>
    <scope>NUCLEOTIDE SEQUENCE [LARGE SCALE GENOMIC DNA]</scope>
    <source>
        <strain evidence="1 2">WCA-MUC-591-APC-3H</strain>
    </source>
</reference>
<name>A0A6L5Y626_9FIRM</name>